<dbReference type="EMBL" id="VJVV01000005">
    <property type="protein sequence ID" value="TRO81760.1"/>
    <property type="molecule type" value="Genomic_DNA"/>
</dbReference>
<sequence>MPSFDIVSKVDLQEIDNAINQTRKEIDQRFDFKGTHNEINLEKDAIVLLGADDYKLDAVIDVLKGKLVRRNVSPKCLDYGKKEPASGGAVRQRVAIVQGVSTEKGKEIIKFIKETKLKVQAQIMDDQVRVSGKKIDDLQEVIQAVKGHDFDIELQFVNMRA</sequence>
<dbReference type="OrthoDB" id="9801447at2"/>
<dbReference type="InterPro" id="IPR007551">
    <property type="entry name" value="YajQ/Smlt4090-like"/>
</dbReference>
<comment type="caution">
    <text evidence="4">The sequence shown here is derived from an EMBL/GenBank/DDBJ whole genome shotgun (WGS) entry which is preliminary data.</text>
</comment>
<dbReference type="InterPro" id="IPR035570">
    <property type="entry name" value="UPF0234_N"/>
</dbReference>
<dbReference type="NCBIfam" id="NF003819">
    <property type="entry name" value="PRK05412.1"/>
    <property type="match status" value="1"/>
</dbReference>
<comment type="similarity">
    <text evidence="2 3">Belongs to the YajQ family.</text>
</comment>
<dbReference type="PANTHER" id="PTHR30476:SF0">
    <property type="entry name" value="UPF0234 PROTEIN YAJQ"/>
    <property type="match status" value="1"/>
</dbReference>
<evidence type="ECO:0000313" key="5">
    <source>
        <dbReference type="Proteomes" id="UP000317155"/>
    </source>
</evidence>
<dbReference type="InterPro" id="IPR036183">
    <property type="entry name" value="YajQ-like_sf"/>
</dbReference>
<gene>
    <name evidence="4" type="ORF">FL622_08110</name>
</gene>
<dbReference type="CDD" id="cd11740">
    <property type="entry name" value="YajQ_like"/>
    <property type="match status" value="1"/>
</dbReference>
<dbReference type="GO" id="GO:0000166">
    <property type="term" value="F:nucleotide binding"/>
    <property type="evidence" value="ECO:0007669"/>
    <property type="project" value="UniProtKB-UniRule"/>
</dbReference>
<evidence type="ECO:0000256" key="2">
    <source>
        <dbReference type="ARBA" id="ARBA00093450"/>
    </source>
</evidence>
<dbReference type="RefSeq" id="WP_092057587.1">
    <property type="nucleotide sequence ID" value="NZ_FOJJ01000037.1"/>
</dbReference>
<dbReference type="InterPro" id="IPR035571">
    <property type="entry name" value="UPF0234-like_C"/>
</dbReference>
<dbReference type="Pfam" id="PF04461">
    <property type="entry name" value="YajQ"/>
    <property type="match status" value="1"/>
</dbReference>
<accession>A0A550JEV1</accession>
<proteinExistence type="inferred from homology"/>
<keyword evidence="5" id="KW-1185">Reference proteome</keyword>
<evidence type="ECO:0000313" key="4">
    <source>
        <dbReference type="EMBL" id="TRO81760.1"/>
    </source>
</evidence>
<dbReference type="SUPFAM" id="SSF89963">
    <property type="entry name" value="YajQ-like"/>
    <property type="match status" value="2"/>
</dbReference>
<comment type="function">
    <text evidence="3">Nucleotide-binding protein.</text>
</comment>
<dbReference type="PANTHER" id="PTHR30476">
    <property type="entry name" value="UPF0234 PROTEIN YAJQ"/>
    <property type="match status" value="1"/>
</dbReference>
<evidence type="ECO:0000256" key="1">
    <source>
        <dbReference type="ARBA" id="ARBA00022741"/>
    </source>
</evidence>
<dbReference type="HAMAP" id="MF_00632">
    <property type="entry name" value="UPF0234"/>
    <property type="match status" value="1"/>
</dbReference>
<dbReference type="Proteomes" id="UP000317155">
    <property type="component" value="Unassembled WGS sequence"/>
</dbReference>
<evidence type="ECO:0000256" key="3">
    <source>
        <dbReference type="HAMAP-Rule" id="MF_00632"/>
    </source>
</evidence>
<reference evidence="4 5" key="1">
    <citation type="submission" date="2019-07" db="EMBL/GenBank/DDBJ databases">
        <title>Insights of Desulfuromonas acetexigens electromicrobiology.</title>
        <authorList>
            <person name="Katuri K."/>
            <person name="Sapireddy V."/>
            <person name="Shaw D.R."/>
            <person name="Saikaly P."/>
        </authorList>
    </citation>
    <scope>NUCLEOTIDE SEQUENCE [LARGE SCALE GENOMIC DNA]</scope>
    <source>
        <strain evidence="4 5">2873</strain>
    </source>
</reference>
<keyword evidence="1 3" id="KW-0547">Nucleotide-binding</keyword>
<protein>
    <recommendedName>
        <fullName evidence="3">Nucleotide-binding protein FL622_08110</fullName>
    </recommendedName>
</protein>
<dbReference type="GO" id="GO:0005829">
    <property type="term" value="C:cytosol"/>
    <property type="evidence" value="ECO:0007669"/>
    <property type="project" value="TreeGrafter"/>
</dbReference>
<dbReference type="Gene3D" id="3.30.70.990">
    <property type="entry name" value="YajQ-like, domain 2"/>
    <property type="match status" value="1"/>
</dbReference>
<organism evidence="4 5">
    <name type="scientific">Trichloromonas acetexigens</name>
    <dbReference type="NCBI Taxonomy" id="38815"/>
    <lineage>
        <taxon>Bacteria</taxon>
        <taxon>Pseudomonadati</taxon>
        <taxon>Thermodesulfobacteriota</taxon>
        <taxon>Desulfuromonadia</taxon>
        <taxon>Desulfuromonadales</taxon>
        <taxon>Trichloromonadaceae</taxon>
        <taxon>Trichloromonas</taxon>
    </lineage>
</organism>
<dbReference type="Gene3D" id="3.30.70.860">
    <property type="match status" value="1"/>
</dbReference>
<dbReference type="AlphaFoldDB" id="A0A550JEV1"/>
<name>A0A550JEV1_9BACT</name>